<sequence length="66" mass="7875">MQESHLYIRDMIKESLLTLLIQASSIFTQKLLSQERNKLNFNFGIINLAKEKFLYHKFFINNAQQL</sequence>
<dbReference type="RefSeq" id="XP_012650827.1">
    <property type="nucleotide sequence ID" value="XM_012795373.1"/>
</dbReference>
<protein>
    <submittedName>
        <fullName evidence="1">Uncharacterized protein</fullName>
    </submittedName>
</protein>
<name>W7XLP7_TETTS</name>
<evidence type="ECO:0000313" key="1">
    <source>
        <dbReference type="EMBL" id="EWS76659.1"/>
    </source>
</evidence>
<dbReference type="AlphaFoldDB" id="W7XLP7"/>
<evidence type="ECO:0000313" key="2">
    <source>
        <dbReference type="Proteomes" id="UP000009168"/>
    </source>
</evidence>
<dbReference type="InParanoid" id="W7XLP7"/>
<organism evidence="1 2">
    <name type="scientific">Tetrahymena thermophila (strain SB210)</name>
    <dbReference type="NCBI Taxonomy" id="312017"/>
    <lineage>
        <taxon>Eukaryota</taxon>
        <taxon>Sar</taxon>
        <taxon>Alveolata</taxon>
        <taxon>Ciliophora</taxon>
        <taxon>Intramacronucleata</taxon>
        <taxon>Oligohymenophorea</taxon>
        <taxon>Hymenostomatida</taxon>
        <taxon>Tetrahymenina</taxon>
        <taxon>Tetrahymenidae</taxon>
        <taxon>Tetrahymena</taxon>
    </lineage>
</organism>
<dbReference type="KEGG" id="tet:TTHERM_000207258"/>
<dbReference type="GeneID" id="24437816"/>
<gene>
    <name evidence="1" type="ORF">TTHERM_000207258</name>
</gene>
<accession>W7XLP7</accession>
<proteinExistence type="predicted"/>
<reference evidence="2" key="1">
    <citation type="journal article" date="2006" name="PLoS Biol.">
        <title>Macronuclear genome sequence of the ciliate Tetrahymena thermophila, a model eukaryote.</title>
        <authorList>
            <person name="Eisen J.A."/>
            <person name="Coyne R.S."/>
            <person name="Wu M."/>
            <person name="Wu D."/>
            <person name="Thiagarajan M."/>
            <person name="Wortman J.R."/>
            <person name="Badger J.H."/>
            <person name="Ren Q."/>
            <person name="Amedeo P."/>
            <person name="Jones K.M."/>
            <person name="Tallon L.J."/>
            <person name="Delcher A.L."/>
            <person name="Salzberg S.L."/>
            <person name="Silva J.C."/>
            <person name="Haas B.J."/>
            <person name="Majoros W.H."/>
            <person name="Farzad M."/>
            <person name="Carlton J.M."/>
            <person name="Smith R.K. Jr."/>
            <person name="Garg J."/>
            <person name="Pearlman R.E."/>
            <person name="Karrer K.M."/>
            <person name="Sun L."/>
            <person name="Manning G."/>
            <person name="Elde N.C."/>
            <person name="Turkewitz A.P."/>
            <person name="Asai D.J."/>
            <person name="Wilkes D.E."/>
            <person name="Wang Y."/>
            <person name="Cai H."/>
            <person name="Collins K."/>
            <person name="Stewart B.A."/>
            <person name="Lee S.R."/>
            <person name="Wilamowska K."/>
            <person name="Weinberg Z."/>
            <person name="Ruzzo W.L."/>
            <person name="Wloga D."/>
            <person name="Gaertig J."/>
            <person name="Frankel J."/>
            <person name="Tsao C.-C."/>
            <person name="Gorovsky M.A."/>
            <person name="Keeling P.J."/>
            <person name="Waller R.F."/>
            <person name="Patron N.J."/>
            <person name="Cherry J.M."/>
            <person name="Stover N.A."/>
            <person name="Krieger C.J."/>
            <person name="del Toro C."/>
            <person name="Ryder H.F."/>
            <person name="Williamson S.C."/>
            <person name="Barbeau R.A."/>
            <person name="Hamilton E.P."/>
            <person name="Orias E."/>
        </authorList>
    </citation>
    <scope>NUCLEOTIDE SEQUENCE [LARGE SCALE GENOMIC DNA]</scope>
    <source>
        <strain evidence="2">SB210</strain>
    </source>
</reference>
<dbReference type="EMBL" id="GG662857">
    <property type="protein sequence ID" value="EWS76659.1"/>
    <property type="molecule type" value="Genomic_DNA"/>
</dbReference>
<keyword evidence="2" id="KW-1185">Reference proteome</keyword>
<dbReference type="Proteomes" id="UP000009168">
    <property type="component" value="Unassembled WGS sequence"/>
</dbReference>